<keyword evidence="1" id="KW-1133">Transmembrane helix</keyword>
<dbReference type="AlphaFoldDB" id="A0A0F6W913"/>
<feature type="transmembrane region" description="Helical" evidence="1">
    <location>
        <begin position="197"/>
        <end position="216"/>
    </location>
</feature>
<evidence type="ECO:0000313" key="2">
    <source>
        <dbReference type="EMBL" id="AKF10562.1"/>
    </source>
</evidence>
<accession>A0A0F6W913</accession>
<keyword evidence="1" id="KW-0472">Membrane</keyword>
<organism evidence="2 3">
    <name type="scientific">Sandaracinus amylolyticus</name>
    <dbReference type="NCBI Taxonomy" id="927083"/>
    <lineage>
        <taxon>Bacteria</taxon>
        <taxon>Pseudomonadati</taxon>
        <taxon>Myxococcota</taxon>
        <taxon>Polyangia</taxon>
        <taxon>Polyangiales</taxon>
        <taxon>Sandaracinaceae</taxon>
        <taxon>Sandaracinus</taxon>
    </lineage>
</organism>
<dbReference type="Pfam" id="PF06182">
    <property type="entry name" value="ABC2_membrane_6"/>
    <property type="match status" value="1"/>
</dbReference>
<dbReference type="STRING" id="927083.DB32_007711"/>
<reference evidence="2 3" key="1">
    <citation type="submission" date="2015-03" db="EMBL/GenBank/DDBJ databases">
        <title>Genome assembly of Sandaracinus amylolyticus DSM 53668.</title>
        <authorList>
            <person name="Sharma G."/>
            <person name="Subramanian S."/>
        </authorList>
    </citation>
    <scope>NUCLEOTIDE SEQUENCE [LARGE SCALE GENOMIC DNA]</scope>
    <source>
        <strain evidence="2 3">DSM 53668</strain>
    </source>
</reference>
<gene>
    <name evidence="2" type="ORF">DB32_007711</name>
</gene>
<name>A0A0F6W913_9BACT</name>
<dbReference type="InterPro" id="IPR010390">
    <property type="entry name" value="ABC-2_transporter-like"/>
</dbReference>
<sequence>MIRRHLRLLAAQLRLSGLLALQYRWEFLLDGFFSIFWTITALLPLWLVFDERPVIAGYTYPEALTVVGFFTLLQGILEGAIHPSLATVIDAIRTGTLDFVLLKPADAQFLVSTQRFAPWRGVNVLAGIGVLIYAFFEMGRAPEPAHVALAGLMLVLAIIVLYALWIIVVSAAFYVGRIDNLRFLFLAVFDAARWPSTVYRGVLSFVFTFVIPLALMTSYPAGALLGRLPWSTVIGAWIGGLVFALAARAVWLTSIRRYTSASS</sequence>
<dbReference type="PANTHER" id="PTHR36833">
    <property type="entry name" value="SLR0610 PROTEIN-RELATED"/>
    <property type="match status" value="1"/>
</dbReference>
<dbReference type="OrthoDB" id="9788195at2"/>
<evidence type="ECO:0000313" key="3">
    <source>
        <dbReference type="Proteomes" id="UP000034883"/>
    </source>
</evidence>
<feature type="transmembrane region" description="Helical" evidence="1">
    <location>
        <begin position="148"/>
        <end position="176"/>
    </location>
</feature>
<dbReference type="EMBL" id="CP011125">
    <property type="protein sequence ID" value="AKF10562.1"/>
    <property type="molecule type" value="Genomic_DNA"/>
</dbReference>
<evidence type="ECO:0000256" key="1">
    <source>
        <dbReference type="SAM" id="Phobius"/>
    </source>
</evidence>
<proteinExistence type="predicted"/>
<feature type="transmembrane region" description="Helical" evidence="1">
    <location>
        <begin position="32"/>
        <end position="49"/>
    </location>
</feature>
<dbReference type="KEGG" id="samy:DB32_007711"/>
<keyword evidence="1" id="KW-0812">Transmembrane</keyword>
<feature type="transmembrane region" description="Helical" evidence="1">
    <location>
        <begin position="117"/>
        <end position="136"/>
    </location>
</feature>
<protein>
    <submittedName>
        <fullName evidence="2">Putative membrane protein, multidrug efflux associated</fullName>
    </submittedName>
</protein>
<dbReference type="PANTHER" id="PTHR36833:SF2">
    <property type="entry name" value="SLR0610 PROTEIN"/>
    <property type="match status" value="1"/>
</dbReference>
<feature type="transmembrane region" description="Helical" evidence="1">
    <location>
        <begin position="228"/>
        <end position="251"/>
    </location>
</feature>
<keyword evidence="3" id="KW-1185">Reference proteome</keyword>
<dbReference type="RefSeq" id="WP_053237518.1">
    <property type="nucleotide sequence ID" value="NZ_CP011125.1"/>
</dbReference>
<dbReference type="Proteomes" id="UP000034883">
    <property type="component" value="Chromosome"/>
</dbReference>